<dbReference type="GO" id="GO:0005509">
    <property type="term" value="F:calcium ion binding"/>
    <property type="evidence" value="ECO:0007669"/>
    <property type="project" value="InterPro"/>
</dbReference>
<evidence type="ECO:0000256" key="2">
    <source>
        <dbReference type="ARBA" id="ARBA00022737"/>
    </source>
</evidence>
<accession>A0A8J2SMU4</accession>
<dbReference type="Proteomes" id="UP000789595">
    <property type="component" value="Unassembled WGS sequence"/>
</dbReference>
<name>A0A8J2SMU4_9STRA</name>
<reference evidence="5" key="1">
    <citation type="submission" date="2021-11" db="EMBL/GenBank/DDBJ databases">
        <authorList>
            <consortium name="Genoscope - CEA"/>
            <person name="William W."/>
        </authorList>
    </citation>
    <scope>NUCLEOTIDE SEQUENCE</scope>
</reference>
<comment type="caution">
    <text evidence="5">The sequence shown here is derived from an EMBL/GenBank/DDBJ whole genome shotgun (WGS) entry which is preliminary data.</text>
</comment>
<evidence type="ECO:0000313" key="5">
    <source>
        <dbReference type="EMBL" id="CAH0373701.1"/>
    </source>
</evidence>
<evidence type="ECO:0000256" key="1">
    <source>
        <dbReference type="ARBA" id="ARBA00022723"/>
    </source>
</evidence>
<dbReference type="EMBL" id="CAKKNE010000004">
    <property type="protein sequence ID" value="CAH0373701.1"/>
    <property type="molecule type" value="Genomic_DNA"/>
</dbReference>
<feature type="domain" description="EF-hand" evidence="4">
    <location>
        <begin position="108"/>
        <end position="143"/>
    </location>
</feature>
<organism evidence="5 6">
    <name type="scientific">Pelagomonas calceolata</name>
    <dbReference type="NCBI Taxonomy" id="35677"/>
    <lineage>
        <taxon>Eukaryota</taxon>
        <taxon>Sar</taxon>
        <taxon>Stramenopiles</taxon>
        <taxon>Ochrophyta</taxon>
        <taxon>Pelagophyceae</taxon>
        <taxon>Pelagomonadales</taxon>
        <taxon>Pelagomonadaceae</taxon>
        <taxon>Pelagomonas</taxon>
    </lineage>
</organism>
<dbReference type="AlphaFoldDB" id="A0A8J2SMU4"/>
<evidence type="ECO:0000313" key="6">
    <source>
        <dbReference type="Proteomes" id="UP000789595"/>
    </source>
</evidence>
<sequence length="353" mass="42171">MGASMTVPNPDHRTLKVMEFINSACRNFELVNARLAVGVKELAVFWRHFREGDKEMLGVIAIDQFYLLFHEKRSIFGDGIFDLCDIHHTEELDFGEYLVAVITYCLFEPQEILRFCFYIFDRDKNGYIMKEELELMLRVLYHIVPPNDFSGNTRNALELLDFNDDEKVDWQEFNRFHVLFPALFYPAFRIQQTMITQTMGQRWWDKKKRYLHEEKVRRDMIEQLAARKEHARLLKLREKRIRKKMGLLRYMFCPAQRAAFRKLFPVDDAQAEKTLSEAELQVQKAKQREVERRLRELNAKNPETSAWGDYQKRKTRMEYAQQSADRTHPRRSANERALRAATRRAKKKKDCQT</sequence>
<evidence type="ECO:0000256" key="3">
    <source>
        <dbReference type="SAM" id="MobiDB-lite"/>
    </source>
</evidence>
<gene>
    <name evidence="5" type="ORF">PECAL_4P09280</name>
</gene>
<evidence type="ECO:0000259" key="4">
    <source>
        <dbReference type="PROSITE" id="PS50222"/>
    </source>
</evidence>
<keyword evidence="2" id="KW-0677">Repeat</keyword>
<dbReference type="InterPro" id="IPR002048">
    <property type="entry name" value="EF_hand_dom"/>
</dbReference>
<dbReference type="Gene3D" id="1.10.238.10">
    <property type="entry name" value="EF-hand"/>
    <property type="match status" value="1"/>
</dbReference>
<dbReference type="PROSITE" id="PS50222">
    <property type="entry name" value="EF_HAND_2"/>
    <property type="match status" value="1"/>
</dbReference>
<feature type="compositionally biased region" description="Basic residues" evidence="3">
    <location>
        <begin position="341"/>
        <end position="353"/>
    </location>
</feature>
<feature type="region of interest" description="Disordered" evidence="3">
    <location>
        <begin position="295"/>
        <end position="353"/>
    </location>
</feature>
<dbReference type="OrthoDB" id="191686at2759"/>
<dbReference type="InterPro" id="IPR011992">
    <property type="entry name" value="EF-hand-dom_pair"/>
</dbReference>
<keyword evidence="6" id="KW-1185">Reference proteome</keyword>
<keyword evidence="1" id="KW-0479">Metal-binding</keyword>
<proteinExistence type="predicted"/>
<protein>
    <recommendedName>
        <fullName evidence="4">EF-hand domain-containing protein</fullName>
    </recommendedName>
</protein>
<dbReference type="SUPFAM" id="SSF47473">
    <property type="entry name" value="EF-hand"/>
    <property type="match status" value="1"/>
</dbReference>
<dbReference type="PANTHER" id="PTHR45942">
    <property type="entry name" value="PROTEIN PHOSPATASE 3 REGULATORY SUBUNIT B ALPHA ISOFORM TYPE 1"/>
    <property type="match status" value="1"/>
</dbReference>